<dbReference type="Proteomes" id="UP000183894">
    <property type="component" value="Unassembled WGS sequence"/>
</dbReference>
<dbReference type="RefSeq" id="WP_074793233.1">
    <property type="nucleotide sequence ID" value="NZ_FOAD01000003.1"/>
</dbReference>
<proteinExistence type="predicted"/>
<evidence type="ECO:0000313" key="2">
    <source>
        <dbReference type="Proteomes" id="UP000183894"/>
    </source>
</evidence>
<sequence>MGTKPTTGHHGGNSLTGVLRLIVEDRDGNVLAEGFIEDSELTYDPNPDFTVVIDPVEGRL</sequence>
<organism evidence="1 2">
    <name type="scientific">Haloferax larsenii</name>
    <dbReference type="NCBI Taxonomy" id="302484"/>
    <lineage>
        <taxon>Archaea</taxon>
        <taxon>Methanobacteriati</taxon>
        <taxon>Methanobacteriota</taxon>
        <taxon>Stenosarchaea group</taxon>
        <taxon>Halobacteria</taxon>
        <taxon>Halobacteriales</taxon>
        <taxon>Haloferacaceae</taxon>
        <taxon>Haloferax</taxon>
    </lineage>
</organism>
<protein>
    <submittedName>
        <fullName evidence="1">Uncharacterized protein</fullName>
    </submittedName>
</protein>
<reference evidence="1 2" key="1">
    <citation type="submission" date="2016-10" db="EMBL/GenBank/DDBJ databases">
        <authorList>
            <person name="de Groot N.N."/>
        </authorList>
    </citation>
    <scope>NUCLEOTIDE SEQUENCE [LARGE SCALE GENOMIC DNA]</scope>
    <source>
        <strain evidence="1 2">CDM_5</strain>
    </source>
</reference>
<evidence type="ECO:0000313" key="1">
    <source>
        <dbReference type="EMBL" id="SEL18875.1"/>
    </source>
</evidence>
<name>A0A1H7N7C7_HALLR</name>
<dbReference type="AlphaFoldDB" id="A0A1H7N7C7"/>
<gene>
    <name evidence="1" type="ORF">SAMN04488691_103200</name>
</gene>
<dbReference type="OrthoDB" id="375393at2157"/>
<accession>A0A1H7N7C7</accession>
<dbReference type="EMBL" id="FOAD01000003">
    <property type="protein sequence ID" value="SEL18875.1"/>
    <property type="molecule type" value="Genomic_DNA"/>
</dbReference>